<sequence length="197" mass="21841">MATVLAPAVRRATRTAAPCTVTPARNKTTPAGCLNELSQVWTSSSTNRCVRGQRGKHGPRIREWRSELVRPVECMWGGGARLSGRVSAWMDELAQPMDGDREVRGSDLLGKQKWGHGGDQCRGAYRGSGEVPCMSSPRASPTLTLFNWARRSCLSTSSVCLVTSLMNSAASRIARKREFHFDRRITVGRQRKIRARR</sequence>
<gene>
    <name evidence="1" type="primary">BBa0106C08.37</name>
</gene>
<protein>
    <submittedName>
        <fullName evidence="1">Uncharacterized protein</fullName>
    </submittedName>
</protein>
<accession>A0A679BB59</accession>
<name>A0A679BB59_ORYNI</name>
<dbReference type="AlphaFoldDB" id="A0A679BB59"/>
<reference evidence="1" key="1">
    <citation type="submission" date="2018-08" db="EMBL/GenBank/DDBJ databases">
        <title>Oryza nivara genomic DNA, chromosome 11, BAC clone:BBa0106C08.</title>
        <authorList>
            <person name="Wu J."/>
            <person name="Kanamori H."/>
        </authorList>
    </citation>
    <scope>NUCLEOTIDE SEQUENCE</scope>
    <source>
        <strain evidence="1">W0106</strain>
    </source>
</reference>
<organism evidence="1">
    <name type="scientific">Oryza nivara</name>
    <name type="common">Indian wild rice</name>
    <name type="synonym">Oryza sativa f. spontanea</name>
    <dbReference type="NCBI Taxonomy" id="4536"/>
    <lineage>
        <taxon>Eukaryota</taxon>
        <taxon>Viridiplantae</taxon>
        <taxon>Streptophyta</taxon>
        <taxon>Embryophyta</taxon>
        <taxon>Tracheophyta</taxon>
        <taxon>Spermatophyta</taxon>
        <taxon>Magnoliopsida</taxon>
        <taxon>Liliopsida</taxon>
        <taxon>Poales</taxon>
        <taxon>Poaceae</taxon>
        <taxon>BOP clade</taxon>
        <taxon>Oryzoideae</taxon>
        <taxon>Oryzeae</taxon>
        <taxon>Oryzinae</taxon>
        <taxon>Oryza</taxon>
    </lineage>
</organism>
<dbReference type="EMBL" id="AP018871">
    <property type="protein sequence ID" value="BBF89773.1"/>
    <property type="molecule type" value="Genomic_DNA"/>
</dbReference>
<evidence type="ECO:0000313" key="1">
    <source>
        <dbReference type="EMBL" id="BBF89773.1"/>
    </source>
</evidence>
<proteinExistence type="predicted"/>